<reference evidence="1 2" key="1">
    <citation type="submission" date="2016-03" db="EMBL/GenBank/DDBJ databases">
        <authorList>
            <person name="Ploux O."/>
        </authorList>
    </citation>
    <scope>NUCLEOTIDE SEQUENCE [LARGE SCALE GENOMIC DNA]</scope>
    <source>
        <strain evidence="1 2">UAMH 11012</strain>
    </source>
</reference>
<sequence>MAVADARRVEFIALRNSQTVWKATFAILDFFREQPKRSSKVSPPPHLLLDS</sequence>
<gene>
    <name evidence="1" type="ORF">PAC_00722</name>
</gene>
<dbReference type="AlphaFoldDB" id="A0A1L7WDR1"/>
<proteinExistence type="predicted"/>
<keyword evidence="2" id="KW-1185">Reference proteome</keyword>
<protein>
    <submittedName>
        <fullName evidence="1">Uncharacterized protein</fullName>
    </submittedName>
</protein>
<dbReference type="EMBL" id="FJOG01000001">
    <property type="protein sequence ID" value="CZR50848.1"/>
    <property type="molecule type" value="Genomic_DNA"/>
</dbReference>
<organism evidence="1 2">
    <name type="scientific">Phialocephala subalpina</name>
    <dbReference type="NCBI Taxonomy" id="576137"/>
    <lineage>
        <taxon>Eukaryota</taxon>
        <taxon>Fungi</taxon>
        <taxon>Dikarya</taxon>
        <taxon>Ascomycota</taxon>
        <taxon>Pezizomycotina</taxon>
        <taxon>Leotiomycetes</taxon>
        <taxon>Helotiales</taxon>
        <taxon>Mollisiaceae</taxon>
        <taxon>Phialocephala</taxon>
        <taxon>Phialocephala fortinii species complex</taxon>
    </lineage>
</organism>
<dbReference type="Proteomes" id="UP000184330">
    <property type="component" value="Unassembled WGS sequence"/>
</dbReference>
<evidence type="ECO:0000313" key="2">
    <source>
        <dbReference type="Proteomes" id="UP000184330"/>
    </source>
</evidence>
<evidence type="ECO:0000313" key="1">
    <source>
        <dbReference type="EMBL" id="CZR50848.1"/>
    </source>
</evidence>
<name>A0A1L7WDR1_9HELO</name>
<accession>A0A1L7WDR1</accession>